<keyword evidence="2" id="KW-0378">Hydrolase</keyword>
<dbReference type="PANTHER" id="PTHR10655:SF17">
    <property type="entry name" value="LYSOPHOSPHOLIPASE-LIKE PROTEIN 1"/>
    <property type="match status" value="1"/>
</dbReference>
<evidence type="ECO:0000259" key="4">
    <source>
        <dbReference type="Pfam" id="PF02230"/>
    </source>
</evidence>
<feature type="compositionally biased region" description="Low complexity" evidence="3">
    <location>
        <begin position="22"/>
        <end position="40"/>
    </location>
</feature>
<dbReference type="EMBL" id="JMCC02000047">
    <property type="protein sequence ID" value="KIG15834.1"/>
    <property type="molecule type" value="Genomic_DNA"/>
</dbReference>
<evidence type="ECO:0000313" key="6">
    <source>
        <dbReference type="Proteomes" id="UP000031599"/>
    </source>
</evidence>
<dbReference type="InterPro" id="IPR029058">
    <property type="entry name" value="AB_hydrolase_fold"/>
</dbReference>
<dbReference type="InterPro" id="IPR003140">
    <property type="entry name" value="PLipase/COase/thioEstase"/>
</dbReference>
<comment type="caution">
    <text evidence="5">The sequence shown here is derived from an EMBL/GenBank/DDBJ whole genome shotgun (WGS) entry which is preliminary data.</text>
</comment>
<reference evidence="5 6" key="1">
    <citation type="submission" date="2014-12" db="EMBL/GenBank/DDBJ databases">
        <title>Genome assembly of Enhygromyxa salina DSM 15201.</title>
        <authorList>
            <person name="Sharma G."/>
            <person name="Subramanian S."/>
        </authorList>
    </citation>
    <scope>NUCLEOTIDE SEQUENCE [LARGE SCALE GENOMIC DNA]</scope>
    <source>
        <strain evidence="5 6">DSM 15201</strain>
    </source>
</reference>
<sequence length="268" mass="28072">MIGCLAMLACEARTPEPSAQHPVKTAPAPAAVSTSPAPANPNELQQLAGVHFLEFVTAGADPAAELPMIIAIHGLGDSPEGFRGLLQGFDQPARVIVPRGLDAHGPGWSWFPIRVSNVSSEDLQELAAGIERAANTLAPMIEQLAATRPTTGKPIVTGFSQGGMLSFTLAIQHPQLLSAALPIGGWLPEPLWPAKAAADTAMIPIIAFHGDADDRVPYPATVTAVDHLKQSGFVVELHSYAGVGHTIPRPMHADLMNALRTNLATPAN</sequence>
<dbReference type="Proteomes" id="UP000031599">
    <property type="component" value="Unassembled WGS sequence"/>
</dbReference>
<organism evidence="5 6">
    <name type="scientific">Enhygromyxa salina</name>
    <dbReference type="NCBI Taxonomy" id="215803"/>
    <lineage>
        <taxon>Bacteria</taxon>
        <taxon>Pseudomonadati</taxon>
        <taxon>Myxococcota</taxon>
        <taxon>Polyangia</taxon>
        <taxon>Nannocystales</taxon>
        <taxon>Nannocystaceae</taxon>
        <taxon>Enhygromyxa</taxon>
    </lineage>
</organism>
<dbReference type="GO" id="GO:0016787">
    <property type="term" value="F:hydrolase activity"/>
    <property type="evidence" value="ECO:0007669"/>
    <property type="project" value="UniProtKB-KW"/>
</dbReference>
<proteinExistence type="inferred from homology"/>
<feature type="region of interest" description="Disordered" evidence="3">
    <location>
        <begin position="15"/>
        <end position="40"/>
    </location>
</feature>
<dbReference type="Gene3D" id="3.40.50.1820">
    <property type="entry name" value="alpha/beta hydrolase"/>
    <property type="match status" value="1"/>
</dbReference>
<dbReference type="AlphaFoldDB" id="A0A0C1ZDV9"/>
<name>A0A0C1ZDV9_9BACT</name>
<dbReference type="InterPro" id="IPR050565">
    <property type="entry name" value="LYPA1-2/EST-like"/>
</dbReference>
<evidence type="ECO:0000256" key="1">
    <source>
        <dbReference type="ARBA" id="ARBA00006499"/>
    </source>
</evidence>
<dbReference type="Pfam" id="PF02230">
    <property type="entry name" value="Abhydrolase_2"/>
    <property type="match status" value="1"/>
</dbReference>
<comment type="similarity">
    <text evidence="1">Belongs to the AB hydrolase superfamily. AB hydrolase 2 family.</text>
</comment>
<protein>
    <submittedName>
        <fullName evidence="5">Phospholipase/carboxylesterase family protein</fullName>
    </submittedName>
</protein>
<gene>
    <name evidence="5" type="ORF">DB30_05252</name>
</gene>
<accession>A0A0C1ZDV9</accession>
<evidence type="ECO:0000256" key="3">
    <source>
        <dbReference type="SAM" id="MobiDB-lite"/>
    </source>
</evidence>
<evidence type="ECO:0000313" key="5">
    <source>
        <dbReference type="EMBL" id="KIG15834.1"/>
    </source>
</evidence>
<dbReference type="PANTHER" id="PTHR10655">
    <property type="entry name" value="LYSOPHOSPHOLIPASE-RELATED"/>
    <property type="match status" value="1"/>
</dbReference>
<feature type="domain" description="Phospholipase/carboxylesterase/thioesterase" evidence="4">
    <location>
        <begin position="55"/>
        <end position="261"/>
    </location>
</feature>
<dbReference type="SUPFAM" id="SSF53474">
    <property type="entry name" value="alpha/beta-Hydrolases"/>
    <property type="match status" value="1"/>
</dbReference>
<evidence type="ECO:0000256" key="2">
    <source>
        <dbReference type="ARBA" id="ARBA00022801"/>
    </source>
</evidence>